<dbReference type="Gene3D" id="3.90.550.10">
    <property type="entry name" value="Spore Coat Polysaccharide Biosynthesis Protein SpsA, Chain A"/>
    <property type="match status" value="1"/>
</dbReference>
<dbReference type="InterPro" id="IPR001173">
    <property type="entry name" value="Glyco_trans_2-like"/>
</dbReference>
<dbReference type="CDD" id="cd00761">
    <property type="entry name" value="Glyco_tranf_GTA_type"/>
    <property type="match status" value="1"/>
</dbReference>
<reference evidence="2" key="1">
    <citation type="journal article" date="2017" name="PLoS ONE">
        <title>Genetic diversity of the O antigens of Proteus species and the development of a suspension array for molecular serotyping.</title>
        <authorList>
            <person name="Yu X."/>
            <person name="Torzewska A."/>
            <person name="Zhang X."/>
            <person name="Yin Z."/>
            <person name="Drzewiecka D."/>
            <person name="Cao H."/>
            <person name="Liu B."/>
            <person name="Knirel Y.A."/>
            <person name="Rozalski A."/>
            <person name="Wang L."/>
        </authorList>
    </citation>
    <scope>NUCLEOTIDE SEQUENCE</scope>
    <source>
        <strain evidence="2">G2669</strain>
    </source>
</reference>
<dbReference type="SUPFAM" id="SSF53448">
    <property type="entry name" value="Nucleotide-diphospho-sugar transferases"/>
    <property type="match status" value="1"/>
</dbReference>
<feature type="domain" description="Glycosyltransferase 2-like" evidence="1">
    <location>
        <begin position="7"/>
        <end position="153"/>
    </location>
</feature>
<organism evidence="2">
    <name type="scientific">Proteus penneri</name>
    <dbReference type="NCBI Taxonomy" id="102862"/>
    <lineage>
        <taxon>Bacteria</taxon>
        <taxon>Pseudomonadati</taxon>
        <taxon>Pseudomonadota</taxon>
        <taxon>Gammaproteobacteria</taxon>
        <taxon>Enterobacterales</taxon>
        <taxon>Morganellaceae</taxon>
        <taxon>Proteus</taxon>
    </lineage>
</organism>
<dbReference type="AlphaFoldDB" id="A0A385JP16"/>
<dbReference type="PANTHER" id="PTHR22916:SF3">
    <property type="entry name" value="UDP-GLCNAC:BETAGAL BETA-1,3-N-ACETYLGLUCOSAMINYLTRANSFERASE-LIKE PROTEIN 1"/>
    <property type="match status" value="1"/>
</dbReference>
<evidence type="ECO:0000313" key="2">
    <source>
        <dbReference type="EMBL" id="AXZ00049.1"/>
    </source>
</evidence>
<dbReference type="InterPro" id="IPR029044">
    <property type="entry name" value="Nucleotide-diphossugar_trans"/>
</dbReference>
<name>A0A385JP16_9GAMM</name>
<dbReference type="EMBL" id="KY710733">
    <property type="protein sequence ID" value="AXZ00049.1"/>
    <property type="molecule type" value="Genomic_DNA"/>
</dbReference>
<protein>
    <submittedName>
        <fullName evidence="2">Gt5</fullName>
    </submittedName>
</protein>
<accession>A0A385JP16</accession>
<dbReference type="GO" id="GO:0016758">
    <property type="term" value="F:hexosyltransferase activity"/>
    <property type="evidence" value="ECO:0007669"/>
    <property type="project" value="UniProtKB-ARBA"/>
</dbReference>
<proteinExistence type="predicted"/>
<evidence type="ECO:0000259" key="1">
    <source>
        <dbReference type="Pfam" id="PF00535"/>
    </source>
</evidence>
<sequence>MKNETFSIIMPAYNAEKTIESSIQSVFSQTYSDYILYIVNDCSTDNTKEILSKYNKNNKIVIINNNVNMGVAESRNLAINLCTGHYIAFLDSDDLWEKEKLAQHLKYFNMGWNVVCSNYGTFNENNITNYRKSPEIFSFNDLLKTCHIGNLTGTYNAKKLGKFYQKKIGHEDYLMWLTILKKCDKAYCIQQFLAKYRISNQSLSGNKYHAIKWQWNIYRNELKLPLIKSVYYFFHYIFNAIKKRL</sequence>
<dbReference type="Pfam" id="PF00535">
    <property type="entry name" value="Glycos_transf_2"/>
    <property type="match status" value="1"/>
</dbReference>
<dbReference type="PANTHER" id="PTHR22916">
    <property type="entry name" value="GLYCOSYLTRANSFERASE"/>
    <property type="match status" value="1"/>
</dbReference>